<dbReference type="InterPro" id="IPR011047">
    <property type="entry name" value="Quinoprotein_ADH-like_sf"/>
</dbReference>
<accession>A0A6N6RIY1</accession>
<dbReference type="Gene3D" id="2.130.10.10">
    <property type="entry name" value="YVTN repeat-like/Quinoprotein amine dehydrogenase"/>
    <property type="match status" value="1"/>
</dbReference>
<dbReference type="AlphaFoldDB" id="A0A6N6RIY1"/>
<comment type="caution">
    <text evidence="1">The sequence shown here is derived from an EMBL/GenBank/DDBJ whole genome shotgun (WGS) entry which is preliminary data.</text>
</comment>
<proteinExistence type="predicted"/>
<gene>
    <name evidence="1" type="ORF">F8C67_06715</name>
</gene>
<evidence type="ECO:0000313" key="1">
    <source>
        <dbReference type="EMBL" id="KAB2810271.1"/>
    </source>
</evidence>
<evidence type="ECO:0000313" key="2">
    <source>
        <dbReference type="Proteomes" id="UP000468650"/>
    </source>
</evidence>
<sequence>MKIPTTMNLRLRSASSIIFILISTFILTSCVNDGPAAGKALDALPVRSALVVKVNDWEELSADVNRNAIYQELLNLRAIDEFTEWLEFIPSNLRNSEFWVAAHASGAESYDLLFATEMPEAQSLPDSLDWQSREYSGTDIYSTTVDESEWHVCSFRSVLLISQSRRLVEEAIRQLDTEHSLEEDPDFLKAYKTVNSKDALNLLVNYGEISGLLEYSFPNAPLSFLGNMGTWAAYDLALNVDDMMLSGIHLNSDSSNSWLSCFSGIRGGDFPAQSLLPTNTAQAVMVNVGSFSEYNRNYQEYLRKDDRQRMFSNQIGQLGFSIEEALLSWSGGEFGLISLETSPEAVAQPRIAYIKALDSEMAIESMKIQADADFIENHRNYIIQKSSPKNLLLLGYGRIFKDMISPYYTVHGDYILFGNNLLTLKGYINDLMDGRVLPNQATFTDALDEVSSNAHVRVIHKNPGAAGLVRRLIDQDETDEIDDNLESLSKVAWAITQYKVDDDVSYSQIFAKHQEEYIPEAKQLWALPLKGEVLGRPQFVLNHYTNKNEIVVQDESNTLYLINAGGEVLWQRELDGPIMGLISQVDLFRNNKLQLAFNTSKFLYIIDRNGKDVAPFPVALPHTATAPAAVFDYDGVKNYRFVIPCGTRVLNYSKEGKQVDGWAFTETESAVIRQPQHFTVGTRDFIVIRESSGKVHIVSRRGETRIPTEDLLPDTHNDLYLSVGATTEETRIISLSEGGQLVSLFMNGQVDSTDIDLADDRGEFIFRDGKYIITQNGRLIVKEELHPFNIDLDADLSSPLYFMRNGTPIYGVVINDKDQVWLYGQTGEPLPGLPLYGSSMFTVGEFGQAGVLNLIVGTRDGNLLNYKLE</sequence>
<name>A0A6N6RIY1_9FLAO</name>
<dbReference type="Proteomes" id="UP000468650">
    <property type="component" value="Unassembled WGS sequence"/>
</dbReference>
<dbReference type="EMBL" id="WBVO01000004">
    <property type="protein sequence ID" value="KAB2810271.1"/>
    <property type="molecule type" value="Genomic_DNA"/>
</dbReference>
<organism evidence="1 2">
    <name type="scientific">Phaeocystidibacter luteus</name>
    <dbReference type="NCBI Taxonomy" id="911197"/>
    <lineage>
        <taxon>Bacteria</taxon>
        <taxon>Pseudomonadati</taxon>
        <taxon>Bacteroidota</taxon>
        <taxon>Flavobacteriia</taxon>
        <taxon>Flavobacteriales</taxon>
        <taxon>Phaeocystidibacteraceae</taxon>
        <taxon>Phaeocystidibacter</taxon>
    </lineage>
</organism>
<dbReference type="PROSITE" id="PS51257">
    <property type="entry name" value="PROKAR_LIPOPROTEIN"/>
    <property type="match status" value="1"/>
</dbReference>
<dbReference type="InterPro" id="IPR021787">
    <property type="entry name" value="DUF3352"/>
</dbReference>
<dbReference type="InterPro" id="IPR015943">
    <property type="entry name" value="WD40/YVTN_repeat-like_dom_sf"/>
</dbReference>
<dbReference type="Pfam" id="PF11832">
    <property type="entry name" value="DUF3352"/>
    <property type="match status" value="1"/>
</dbReference>
<dbReference type="OrthoDB" id="1093345at2"/>
<reference evidence="1 2" key="1">
    <citation type="submission" date="2019-09" db="EMBL/GenBank/DDBJ databases">
        <title>Genomes of family Cryomorphaceae.</title>
        <authorList>
            <person name="Bowman J.P."/>
        </authorList>
    </citation>
    <scope>NUCLEOTIDE SEQUENCE [LARGE SCALE GENOMIC DNA]</scope>
    <source>
        <strain evidence="1 2">LMG 25704</strain>
    </source>
</reference>
<keyword evidence="2" id="KW-1185">Reference proteome</keyword>
<protein>
    <submittedName>
        <fullName evidence="1">DUF3352 domain-containing protein</fullName>
    </submittedName>
</protein>
<dbReference type="SUPFAM" id="SSF50998">
    <property type="entry name" value="Quinoprotein alcohol dehydrogenase-like"/>
    <property type="match status" value="1"/>
</dbReference>